<dbReference type="Proteomes" id="UP000808914">
    <property type="component" value="Unassembled WGS sequence"/>
</dbReference>
<comment type="caution">
    <text evidence="1">The sequence shown here is derived from an EMBL/GenBank/DDBJ whole genome shotgun (WGS) entry which is preliminary data.</text>
</comment>
<reference evidence="1 2" key="1">
    <citation type="submission" date="2021-01" db="EMBL/GenBank/DDBJ databases">
        <title>Genomic Encyclopedia of Type Strains, Phase IV (KMG-IV): sequencing the most valuable type-strain genomes for metagenomic binning, comparative biology and taxonomic classification.</title>
        <authorList>
            <person name="Goeker M."/>
        </authorList>
    </citation>
    <scope>NUCLEOTIDE SEQUENCE [LARGE SCALE GENOMIC DNA]</scope>
    <source>
        <strain evidence="1 2">DSM 28236</strain>
    </source>
</reference>
<accession>A0ABS2PZK4</accession>
<evidence type="ECO:0000313" key="1">
    <source>
        <dbReference type="EMBL" id="MBM7645467.1"/>
    </source>
</evidence>
<evidence type="ECO:0000313" key="2">
    <source>
        <dbReference type="Proteomes" id="UP000808914"/>
    </source>
</evidence>
<name>A0ABS2PZK4_9BACL</name>
<dbReference type="EMBL" id="JAFBER010000009">
    <property type="protein sequence ID" value="MBM7645467.1"/>
    <property type="molecule type" value="Genomic_DNA"/>
</dbReference>
<sequence length="60" mass="7265">MEENKKVFALLKEMEKRGMARNLFLLIEYKNNEQIYDIEFDSSKKNPYHKPEDLNKALMK</sequence>
<dbReference type="RefSeq" id="WP_380896883.1">
    <property type="nucleotide sequence ID" value="NZ_JBHLTV010000008.1"/>
</dbReference>
<proteinExistence type="predicted"/>
<protein>
    <submittedName>
        <fullName evidence="1">Uncharacterized protein</fullName>
    </submittedName>
</protein>
<gene>
    <name evidence="1" type="ORF">JOD45_001678</name>
</gene>
<organism evidence="1 2">
    <name type="scientific">Scopulibacillus daqui</name>
    <dbReference type="NCBI Taxonomy" id="1469162"/>
    <lineage>
        <taxon>Bacteria</taxon>
        <taxon>Bacillati</taxon>
        <taxon>Bacillota</taxon>
        <taxon>Bacilli</taxon>
        <taxon>Bacillales</taxon>
        <taxon>Sporolactobacillaceae</taxon>
        <taxon>Scopulibacillus</taxon>
    </lineage>
</organism>
<keyword evidence="2" id="KW-1185">Reference proteome</keyword>